<keyword evidence="3" id="KW-1185">Reference proteome</keyword>
<sequence>MEKSTVKQAISEMQPTTKAAKLRSLMPEIERKLAEGVQFKDVLEALKIGGLEFDLATFKTYVYRFRKENVKTVTVSKKPSVGTAETETGQPESAAENSPGEPVSMQHLSNLMKPDPDQEAADILNYERIAKQSRKVKK</sequence>
<keyword evidence="2" id="KW-0614">Plasmid</keyword>
<dbReference type="EMBL" id="CP009963">
    <property type="protein sequence ID" value="AIY44232.1"/>
    <property type="molecule type" value="Genomic_DNA"/>
</dbReference>
<evidence type="ECO:0000313" key="3">
    <source>
        <dbReference type="Proteomes" id="UP000030302"/>
    </source>
</evidence>
<geneLocation type="plasmid" evidence="2 3">
    <name>unnamed</name>
</geneLocation>
<feature type="region of interest" description="Disordered" evidence="1">
    <location>
        <begin position="74"/>
        <end position="121"/>
    </location>
</feature>
<reference evidence="3" key="1">
    <citation type="journal article" date="2014" name="Soil Biol. Biochem.">
        <title>Structure and function of bacterial communities in ageing soils: Insights from the Mendocino ecological staircase.</title>
        <authorList>
            <person name="Uroz S."/>
            <person name="Tech J.J."/>
            <person name="Sawaya N.A."/>
            <person name="Frey-Klett P."/>
            <person name="Leveau J.H.J."/>
        </authorList>
    </citation>
    <scope>NUCLEOTIDE SEQUENCE [LARGE SCALE GENOMIC DNA]</scope>
    <source>
        <strain evidence="3">Cal35</strain>
        <plasmid evidence="3">unnamed</plasmid>
    </source>
</reference>
<evidence type="ECO:0000313" key="2">
    <source>
        <dbReference type="EMBL" id="AIY44232.1"/>
    </source>
</evidence>
<name>A0A0A1FMS6_9BURK</name>
<evidence type="ECO:0000256" key="1">
    <source>
        <dbReference type="SAM" id="MobiDB-lite"/>
    </source>
</evidence>
<dbReference type="Proteomes" id="UP000030302">
    <property type="component" value="Plasmid unnamed"/>
</dbReference>
<gene>
    <name evidence="2" type="ORF">LT85_p053</name>
</gene>
<dbReference type="OrthoDB" id="367299at2"/>
<dbReference type="AlphaFoldDB" id="A0A0A1FMS6"/>
<dbReference type="RefSeq" id="WP_040126145.1">
    <property type="nucleotide sequence ID" value="NZ_CP009963.1"/>
</dbReference>
<evidence type="ECO:0008006" key="4">
    <source>
        <dbReference type="Google" id="ProtNLM"/>
    </source>
</evidence>
<dbReference type="KEGG" id="care:LT85_p053"/>
<accession>A0A0A1FMS6</accession>
<organism evidence="2 3">
    <name type="scientific">Collimonas arenae</name>
    <dbReference type="NCBI Taxonomy" id="279058"/>
    <lineage>
        <taxon>Bacteria</taxon>
        <taxon>Pseudomonadati</taxon>
        <taxon>Pseudomonadota</taxon>
        <taxon>Betaproteobacteria</taxon>
        <taxon>Burkholderiales</taxon>
        <taxon>Oxalobacteraceae</taxon>
        <taxon>Collimonas</taxon>
    </lineage>
</organism>
<protein>
    <recommendedName>
        <fullName evidence="4">Conjugal transfer protein TraD</fullName>
    </recommendedName>
</protein>
<proteinExistence type="predicted"/>
<dbReference type="HOGENOM" id="CLU_1758096_0_0_4"/>